<proteinExistence type="predicted"/>
<dbReference type="InterPro" id="IPR001789">
    <property type="entry name" value="Sig_transdc_resp-reg_receiver"/>
</dbReference>
<dbReference type="SUPFAM" id="SSF52172">
    <property type="entry name" value="CheY-like"/>
    <property type="match status" value="1"/>
</dbReference>
<name>A0A485M2K8_9ZZZZ</name>
<dbReference type="InterPro" id="IPR050595">
    <property type="entry name" value="Bact_response_regulator"/>
</dbReference>
<dbReference type="PANTHER" id="PTHR44591:SF3">
    <property type="entry name" value="RESPONSE REGULATORY DOMAIN-CONTAINING PROTEIN"/>
    <property type="match status" value="1"/>
</dbReference>
<dbReference type="AlphaFoldDB" id="A0A485M2K8"/>
<dbReference type="PROSITE" id="PS50110">
    <property type="entry name" value="RESPONSE_REGULATORY"/>
    <property type="match status" value="1"/>
</dbReference>
<evidence type="ECO:0000313" key="3">
    <source>
        <dbReference type="EMBL" id="VFU16924.1"/>
    </source>
</evidence>
<accession>A0A485M2K8</accession>
<organism evidence="3">
    <name type="scientific">anaerobic digester metagenome</name>
    <dbReference type="NCBI Taxonomy" id="1263854"/>
    <lineage>
        <taxon>unclassified sequences</taxon>
        <taxon>metagenomes</taxon>
        <taxon>ecological metagenomes</taxon>
    </lineage>
</organism>
<evidence type="ECO:0000259" key="2">
    <source>
        <dbReference type="PROSITE" id="PS50110"/>
    </source>
</evidence>
<protein>
    <submittedName>
        <fullName evidence="3">Putative transcriptional regulatory protein pdtaR</fullName>
    </submittedName>
</protein>
<sequence length="141" mass="15622">MKKILLVEDDSHLQFLITEELKDEGYDVISASNGKEALSLLFDEQHGEPDLIIMDIRMPKMDGLDALGHILKSKLDVPVVIHSAYVSYQDNPIAMTADAYVLKSHDFSRLKKTVSELLNRNAKDSSGRGAEALLLPRAAAM</sequence>
<dbReference type="InterPro" id="IPR011006">
    <property type="entry name" value="CheY-like_superfamily"/>
</dbReference>
<evidence type="ECO:0000256" key="1">
    <source>
        <dbReference type="ARBA" id="ARBA00022553"/>
    </source>
</evidence>
<dbReference type="EMBL" id="CAADRM010000124">
    <property type="protein sequence ID" value="VFU16924.1"/>
    <property type="molecule type" value="Genomic_DNA"/>
</dbReference>
<keyword evidence="1" id="KW-0597">Phosphoprotein</keyword>
<dbReference type="GO" id="GO:0000160">
    <property type="term" value="P:phosphorelay signal transduction system"/>
    <property type="evidence" value="ECO:0007669"/>
    <property type="project" value="InterPro"/>
</dbReference>
<reference evidence="3" key="1">
    <citation type="submission" date="2019-03" db="EMBL/GenBank/DDBJ databases">
        <authorList>
            <person name="Hao L."/>
        </authorList>
    </citation>
    <scope>NUCLEOTIDE SEQUENCE</scope>
</reference>
<dbReference type="SMART" id="SM00448">
    <property type="entry name" value="REC"/>
    <property type="match status" value="1"/>
</dbReference>
<dbReference type="Gene3D" id="3.40.50.2300">
    <property type="match status" value="1"/>
</dbReference>
<gene>
    <name evidence="3" type="primary">pdtaR</name>
    <name evidence="3" type="ORF">SCFA_590032</name>
</gene>
<dbReference type="Pfam" id="PF00072">
    <property type="entry name" value="Response_reg"/>
    <property type="match status" value="1"/>
</dbReference>
<feature type="domain" description="Response regulatory" evidence="2">
    <location>
        <begin position="3"/>
        <end position="118"/>
    </location>
</feature>
<dbReference type="PANTHER" id="PTHR44591">
    <property type="entry name" value="STRESS RESPONSE REGULATOR PROTEIN 1"/>
    <property type="match status" value="1"/>
</dbReference>